<dbReference type="EMBL" id="FOCT01000009">
    <property type="protein sequence ID" value="SEN97831.1"/>
    <property type="molecule type" value="Genomic_DNA"/>
</dbReference>
<dbReference type="HAMAP" id="MF_00697">
    <property type="entry name" value="UPF0276"/>
    <property type="match status" value="1"/>
</dbReference>
<dbReference type="Gene3D" id="3.20.20.150">
    <property type="entry name" value="Divalent-metal-dependent TIM barrel enzymes"/>
    <property type="match status" value="1"/>
</dbReference>
<reference evidence="2 3" key="1">
    <citation type="submission" date="2016-10" db="EMBL/GenBank/DDBJ databases">
        <authorList>
            <person name="de Groot N.N."/>
        </authorList>
    </citation>
    <scope>NUCLEOTIDE SEQUENCE [LARGE SCALE GENOMIC DNA]</scope>
    <source>
        <strain evidence="2 3">Nl18</strain>
    </source>
</reference>
<protein>
    <recommendedName>
        <fullName evidence="1">UPF0276 protein SAMN05216404_109110</fullName>
    </recommendedName>
</protein>
<dbReference type="PANTHER" id="PTHR42194:SF1">
    <property type="entry name" value="UPF0276 PROTEIN HI_1600"/>
    <property type="match status" value="1"/>
</dbReference>
<evidence type="ECO:0000313" key="3">
    <source>
        <dbReference type="Proteomes" id="UP000183898"/>
    </source>
</evidence>
<dbReference type="RefSeq" id="WP_074747260.1">
    <property type="nucleotide sequence ID" value="NZ_FOCT01000009.1"/>
</dbReference>
<sequence>MQQFPRLARVGLGFRRELIPALKSGVPDTINFFEIAPENWIDLGGGAARDLLFFTERYPFVCHGLSLSIGGPAPLDEVLLQKIRRFLDQHRILLYTEHLSYCSDDGHLYDLLPIPFTEEAVRYVAERVRRTQDILERRIALENASFYVASPINDMSELDFIRAVLLEADCDLHLDVNNVYVNSINHDYDPVDFIRALPSDRIAYMHMAGHHKEAENLIIDTHGADVIDPVWSLLDQTYGMHGVAPTLLERDFNIPPLDQLMREVQRIALIQARHGHSGDVCSAT</sequence>
<dbReference type="InterPro" id="IPR036237">
    <property type="entry name" value="Xyl_isomerase-like_sf"/>
</dbReference>
<dbReference type="Pfam" id="PF05114">
    <property type="entry name" value="MbnB_TglH_ChrH"/>
    <property type="match status" value="1"/>
</dbReference>
<dbReference type="InterPro" id="IPR007801">
    <property type="entry name" value="MbnB/TglH/ChrH"/>
</dbReference>
<organism evidence="2 3">
    <name type="scientific">Nitrosospira multiformis</name>
    <dbReference type="NCBI Taxonomy" id="1231"/>
    <lineage>
        <taxon>Bacteria</taxon>
        <taxon>Pseudomonadati</taxon>
        <taxon>Pseudomonadota</taxon>
        <taxon>Betaproteobacteria</taxon>
        <taxon>Nitrosomonadales</taxon>
        <taxon>Nitrosomonadaceae</taxon>
        <taxon>Nitrosospira</taxon>
    </lineage>
</organism>
<accession>A0A1H8KYB6</accession>
<name>A0A1H8KYB6_9PROT</name>
<dbReference type="PANTHER" id="PTHR42194">
    <property type="entry name" value="UPF0276 PROTEIN HI_1600"/>
    <property type="match status" value="1"/>
</dbReference>
<dbReference type="SUPFAM" id="SSF51658">
    <property type="entry name" value="Xylose isomerase-like"/>
    <property type="match status" value="1"/>
</dbReference>
<gene>
    <name evidence="2" type="ORF">SAMN05216404_109110</name>
</gene>
<comment type="similarity">
    <text evidence="1">Belongs to the UPF0276 family.</text>
</comment>
<proteinExistence type="inferred from homology"/>
<dbReference type="AlphaFoldDB" id="A0A1H8KYB6"/>
<dbReference type="Proteomes" id="UP000183898">
    <property type="component" value="Unassembled WGS sequence"/>
</dbReference>
<evidence type="ECO:0000313" key="2">
    <source>
        <dbReference type="EMBL" id="SEN97831.1"/>
    </source>
</evidence>
<evidence type="ECO:0000256" key="1">
    <source>
        <dbReference type="HAMAP-Rule" id="MF_00697"/>
    </source>
</evidence>
<dbReference type="NCBIfam" id="NF003818">
    <property type="entry name" value="PRK05409.1"/>
    <property type="match status" value="1"/>
</dbReference>